<reference evidence="2 3" key="1">
    <citation type="submission" date="2020-07" db="EMBL/GenBank/DDBJ databases">
        <title>Genomic Encyclopedia of Type Strains, Phase IV (KMG-V): Genome sequencing to study the core and pangenomes of soil and plant-associated prokaryotes.</title>
        <authorList>
            <person name="Whitman W."/>
        </authorList>
    </citation>
    <scope>NUCLEOTIDE SEQUENCE [LARGE SCALE GENOMIC DNA]</scope>
    <source>
        <strain evidence="2 3">M8UP22</strain>
    </source>
</reference>
<proteinExistence type="predicted"/>
<name>A0A852VHR3_9BACT</name>
<comment type="caution">
    <text evidence="2">The sequence shown here is derived from an EMBL/GenBank/DDBJ whole genome shotgun (WGS) entry which is preliminary data.</text>
</comment>
<protein>
    <submittedName>
        <fullName evidence="2">Uncharacterized protein</fullName>
    </submittedName>
</protein>
<dbReference type="Proteomes" id="UP000564385">
    <property type="component" value="Unassembled WGS sequence"/>
</dbReference>
<dbReference type="AlphaFoldDB" id="A0A852VHR3"/>
<organism evidence="2 3">
    <name type="scientific">Tunturiibacter lichenicola</name>
    <dbReference type="NCBI Taxonomy" id="2051959"/>
    <lineage>
        <taxon>Bacteria</taxon>
        <taxon>Pseudomonadati</taxon>
        <taxon>Acidobacteriota</taxon>
        <taxon>Terriglobia</taxon>
        <taxon>Terriglobales</taxon>
        <taxon>Acidobacteriaceae</taxon>
        <taxon>Tunturiibacter</taxon>
    </lineage>
</organism>
<evidence type="ECO:0000256" key="1">
    <source>
        <dbReference type="SAM" id="MobiDB-lite"/>
    </source>
</evidence>
<feature type="region of interest" description="Disordered" evidence="1">
    <location>
        <begin position="1"/>
        <end position="28"/>
    </location>
</feature>
<dbReference type="EMBL" id="JACCCU010000001">
    <property type="protein sequence ID" value="NYF89062.1"/>
    <property type="molecule type" value="Genomic_DNA"/>
</dbReference>
<evidence type="ECO:0000313" key="3">
    <source>
        <dbReference type="Proteomes" id="UP000564385"/>
    </source>
</evidence>
<sequence length="38" mass="3884">MADYAGRWPELSQGKRQDAGWGGTGGFRIGGAGCGLTV</sequence>
<accession>A0A852VHR3</accession>
<gene>
    <name evidence="2" type="ORF">HDF08_001129</name>
</gene>
<evidence type="ECO:0000313" key="2">
    <source>
        <dbReference type="EMBL" id="NYF89062.1"/>
    </source>
</evidence>